<dbReference type="RefSeq" id="WP_021130798.1">
    <property type="nucleotide sequence ID" value="NZ_AQPH01000004.1"/>
</dbReference>
<dbReference type="OrthoDB" id="8443450at2"/>
<keyword evidence="1" id="KW-0812">Transmembrane</keyword>
<reference evidence="2 3" key="1">
    <citation type="submission" date="2013-04" db="EMBL/GenBank/DDBJ databases">
        <authorList>
            <person name="Kuznetsov B."/>
            <person name="Ivanovsky R."/>
        </authorList>
    </citation>
    <scope>NUCLEOTIDE SEQUENCE [LARGE SCALE GENOMIC DNA]</scope>
    <source>
        <strain evidence="2 3">MGU-K5</strain>
    </source>
</reference>
<dbReference type="EMBL" id="AQPH01000004">
    <property type="protein sequence ID" value="EPY03192.1"/>
    <property type="molecule type" value="Genomic_DNA"/>
</dbReference>
<evidence type="ECO:0000313" key="3">
    <source>
        <dbReference type="Proteomes" id="UP000015350"/>
    </source>
</evidence>
<evidence type="ECO:0000256" key="1">
    <source>
        <dbReference type="SAM" id="Phobius"/>
    </source>
</evidence>
<feature type="transmembrane region" description="Helical" evidence="1">
    <location>
        <begin position="157"/>
        <end position="176"/>
    </location>
</feature>
<organism evidence="2 3">
    <name type="scientific">Magnetospirillum fulvum MGU-K5</name>
    <dbReference type="NCBI Taxonomy" id="1316936"/>
    <lineage>
        <taxon>Bacteria</taxon>
        <taxon>Pseudomonadati</taxon>
        <taxon>Pseudomonadota</taxon>
        <taxon>Alphaproteobacteria</taxon>
        <taxon>Rhodospirillales</taxon>
        <taxon>Rhodospirillaceae</taxon>
        <taxon>Magnetospirillum</taxon>
    </lineage>
</organism>
<feature type="transmembrane region" description="Helical" evidence="1">
    <location>
        <begin position="64"/>
        <end position="85"/>
    </location>
</feature>
<accession>S9SBC3</accession>
<evidence type="ECO:0000313" key="2">
    <source>
        <dbReference type="EMBL" id="EPY03192.1"/>
    </source>
</evidence>
<dbReference type="Proteomes" id="UP000015350">
    <property type="component" value="Unassembled WGS sequence"/>
</dbReference>
<name>S9SBC3_MAGFU</name>
<protein>
    <submittedName>
        <fullName evidence="2">Uncharacterized protein</fullName>
    </submittedName>
</protein>
<proteinExistence type="predicted"/>
<feature type="transmembrane region" description="Helical" evidence="1">
    <location>
        <begin position="133"/>
        <end position="151"/>
    </location>
</feature>
<feature type="transmembrane region" description="Helical" evidence="1">
    <location>
        <begin position="34"/>
        <end position="52"/>
    </location>
</feature>
<dbReference type="STRING" id="1316936.K678_02068"/>
<dbReference type="eggNOG" id="ENOG5032RJU">
    <property type="taxonomic scope" value="Bacteria"/>
</dbReference>
<sequence>MIGFAEIIRSVYGSWLLACGKPSGMQWFDSTPGGVLRSFWGPALVLPGVLVLQALDGTFEEANLGFALASQLIAFVIGCTAFPLVVAQICDQIGRSQNYSRYLTVYNWSAIIQISALLPVSLLAWLMPGTPMALLSLIVTVGLLFYQAYLARVALGVTYLAAGLLVTLDLLIGTLVQTAADRIAG</sequence>
<keyword evidence="1" id="KW-0472">Membrane</keyword>
<keyword evidence="1" id="KW-1133">Transmembrane helix</keyword>
<feature type="transmembrane region" description="Helical" evidence="1">
    <location>
        <begin position="105"/>
        <end position="126"/>
    </location>
</feature>
<dbReference type="AlphaFoldDB" id="S9SBC3"/>
<gene>
    <name evidence="2" type="ORF">K678_02068</name>
</gene>
<comment type="caution">
    <text evidence="2">The sequence shown here is derived from an EMBL/GenBank/DDBJ whole genome shotgun (WGS) entry which is preliminary data.</text>
</comment>